<dbReference type="InterPro" id="IPR027417">
    <property type="entry name" value="P-loop_NTPase"/>
</dbReference>
<accession>Q8NSD9</accession>
<dbReference type="PANTHER" id="PTHR47957">
    <property type="entry name" value="ATP-DEPENDENT HELICASE HRQ1"/>
    <property type="match status" value="1"/>
</dbReference>
<dbReference type="PATRIC" id="fig|196627.13.peg.722"/>
<name>Q8NSD9_CORGL</name>
<evidence type="ECO:0000259" key="4">
    <source>
        <dbReference type="PROSITE" id="PS51192"/>
    </source>
</evidence>
<keyword evidence="6" id="KW-0347">Helicase</keyword>
<dbReference type="EMBL" id="BA000036">
    <property type="protein sequence ID" value="BAB98130.1"/>
    <property type="molecule type" value="Genomic_DNA"/>
</dbReference>
<dbReference type="Gene3D" id="3.40.50.300">
    <property type="entry name" value="P-loop containing nucleotide triphosphate hydrolases"/>
    <property type="match status" value="2"/>
</dbReference>
<dbReference type="eggNOG" id="COG1201">
    <property type="taxonomic scope" value="Bacteria"/>
</dbReference>
<dbReference type="KEGG" id="cgl:Cgl0737"/>
<dbReference type="Pfam" id="PF00270">
    <property type="entry name" value="DEAD"/>
    <property type="match status" value="1"/>
</dbReference>
<keyword evidence="7" id="KW-1185">Reference proteome</keyword>
<dbReference type="Pfam" id="PF09369">
    <property type="entry name" value="MZB"/>
    <property type="match status" value="1"/>
</dbReference>
<keyword evidence="1" id="KW-0547">Nucleotide-binding</keyword>
<dbReference type="BioCyc" id="CORYNE:G18NG-10299-MONOMER"/>
<evidence type="ECO:0000259" key="5">
    <source>
        <dbReference type="PROSITE" id="PS51194"/>
    </source>
</evidence>
<dbReference type="Pfam" id="PF00271">
    <property type="entry name" value="Helicase_C"/>
    <property type="match status" value="1"/>
</dbReference>
<dbReference type="GO" id="GO:0043138">
    <property type="term" value="F:3'-5' DNA helicase activity"/>
    <property type="evidence" value="ECO:0007669"/>
    <property type="project" value="TreeGrafter"/>
</dbReference>
<evidence type="ECO:0000256" key="1">
    <source>
        <dbReference type="ARBA" id="ARBA00022741"/>
    </source>
</evidence>
<dbReference type="HOGENOM" id="CLU_001338_1_0_11"/>
<dbReference type="PANTHER" id="PTHR47957:SF3">
    <property type="entry name" value="ATP-DEPENDENT HELICASE HRQ1"/>
    <property type="match status" value="1"/>
</dbReference>
<dbReference type="Proteomes" id="UP000000582">
    <property type="component" value="Chromosome"/>
</dbReference>
<protein>
    <submittedName>
        <fullName evidence="6">Distinct helicase family with a unique C-terminal domain including a metal-binding cysteine cluster</fullName>
    </submittedName>
</protein>
<dbReference type="PROSITE" id="PS51194">
    <property type="entry name" value="HELICASE_CTER"/>
    <property type="match status" value="1"/>
</dbReference>
<reference evidence="7" key="1">
    <citation type="journal article" date="2003" name="Appl. Microbiol. Biotechnol.">
        <title>The Corynebacterium glutamicum genome: features and impacts on biotechnological processes.</title>
        <authorList>
            <person name="Ikeda M."/>
            <person name="Nakagawa S."/>
        </authorList>
    </citation>
    <scope>NUCLEOTIDE SEQUENCE [LARGE SCALE GENOMIC DNA]</scope>
    <source>
        <strain evidence="7">ATCC 13032 / DSM 20300 / BCRC 11384 / JCM 1318 / LMG 3730 / NCIMB 10025</strain>
    </source>
</reference>
<gene>
    <name evidence="6" type="ordered locus">Cgl0737</name>
</gene>
<evidence type="ECO:0000313" key="7">
    <source>
        <dbReference type="Proteomes" id="UP000000582"/>
    </source>
</evidence>
<evidence type="ECO:0000256" key="2">
    <source>
        <dbReference type="ARBA" id="ARBA00022840"/>
    </source>
</evidence>
<feature type="domain" description="Helicase ATP-binding" evidence="4">
    <location>
        <begin position="64"/>
        <end position="279"/>
    </location>
</feature>
<dbReference type="eggNOG" id="COG1205">
    <property type="taxonomic scope" value="Bacteria"/>
</dbReference>
<dbReference type="GO" id="GO:0003676">
    <property type="term" value="F:nucleic acid binding"/>
    <property type="evidence" value="ECO:0007669"/>
    <property type="project" value="InterPro"/>
</dbReference>
<dbReference type="GO" id="GO:0005524">
    <property type="term" value="F:ATP binding"/>
    <property type="evidence" value="ECO:0007669"/>
    <property type="project" value="UniProtKB-KW"/>
</dbReference>
<dbReference type="PROSITE" id="PS51192">
    <property type="entry name" value="HELICASE_ATP_BIND_1"/>
    <property type="match status" value="1"/>
</dbReference>
<keyword evidence="6" id="KW-0378">Hydrolase</keyword>
<proteinExistence type="predicted"/>
<feature type="domain" description="Helicase C-terminal" evidence="5">
    <location>
        <begin position="955"/>
        <end position="1121"/>
    </location>
</feature>
<dbReference type="InterPro" id="IPR011545">
    <property type="entry name" value="DEAD/DEAH_box_helicase_dom"/>
</dbReference>
<dbReference type="OrthoDB" id="3197455at2"/>
<dbReference type="GO" id="GO:0036297">
    <property type="term" value="P:interstrand cross-link repair"/>
    <property type="evidence" value="ECO:0007669"/>
    <property type="project" value="TreeGrafter"/>
</dbReference>
<dbReference type="InterPro" id="IPR018973">
    <property type="entry name" value="MZB"/>
</dbReference>
<keyword evidence="2" id="KW-0067">ATP-binding</keyword>
<dbReference type="InterPro" id="IPR014001">
    <property type="entry name" value="Helicase_ATP-bd"/>
</dbReference>
<dbReference type="SMART" id="SM00490">
    <property type="entry name" value="HELICc"/>
    <property type="match status" value="1"/>
</dbReference>
<evidence type="ECO:0000313" key="6">
    <source>
        <dbReference type="EMBL" id="BAB98130.1"/>
    </source>
</evidence>
<dbReference type="GO" id="GO:0006289">
    <property type="term" value="P:nucleotide-excision repair"/>
    <property type="evidence" value="ECO:0007669"/>
    <property type="project" value="TreeGrafter"/>
</dbReference>
<dbReference type="STRING" id="196627.cg0843"/>
<dbReference type="SUPFAM" id="SSF52540">
    <property type="entry name" value="P-loop containing nucleoside triphosphate hydrolases"/>
    <property type="match status" value="2"/>
</dbReference>
<dbReference type="SMART" id="SM00487">
    <property type="entry name" value="DEXDc"/>
    <property type="match status" value="1"/>
</dbReference>
<sequence length="2069" mass="228008">MATELKRFLGHGDSGMFHGPYVRARLPYAQAQEWENVLSWLPENFVPYHHQKAAFQRLSSLDNRGKDRRPDPTLVVTGTGSGKTESFLYPILDHALRLRKRGQQGIKALLLYPMNALANDQADRLARLIHNNPALKGVTAGIYTGEAKGNRTQMGERELINDPQAMRVSPPDILLTNYKMLDQLLLRSVDREMWQKSATSLQYLVLDEFHTYDGAQGTDVALLLRRLGLMLKSQQPANFLDDSAMHRPLGIITPVATSATLGSGDSGSPMLDFAYTIFGERFPADAIVGETRLELDQWRAEIAQNFGAPAVSEPRELPTVEDIEVVLDTIATAQHEDDYAQLCFRVFCEKVWLCEADLHAAISAYAAHDLTAAILQHAADSTPLSRRDQDEVTALPELVLGATARILGEVKAAEFISHALAAMAFVRAEYGKVAAWGAKRLPGVETHLWVREVSRIDRALGVGDEQSMFRWSDDGPAEDANTQQWLPACYCRSCGRSGWMVSLEQGTNIPVLEEQKIRLNSFEQPHKQRALLDATSEQRAAIEQGRSVAGPRGVDGTSAVLWFHSASNELSTRQPSPEEEQSGSSIAVLTHFGPEADDLSAKQTCPSCGDVDSIRYIGSGISTLLSVSLSNLFGMADLDSAEKKTLVFADSVQDAAHRAGYVQARSRAFALRTYTRRAVGDNEVTLPSISRALMDNATSGRTRYELLPPDLTDLDIYKPYWHPDASKAERREASRNVHKRLSFDLALEFGQRADLPRSLALTGALSAFVDLPKGVALSAAAEALYAIEVPTLDIEDENLRLRWVQGALELLRARGGINHEWFGAYLRTDGNPYMLNRRQARAEGIPGFVRGGAPEFPRVGSALSGSLRSSTGTTPLGSPRGRYASWTSQVLGISTHDAATAITKLFDALSNRSILSSISTDSGGKIYCLEAERIRIFSEDHPEVLECSVCHAQTGVTDHVRELLDGAPCFSPSCGGVLHTEEVEDNYYRRLYSAIEPRTVIAREHTSMLKKKDRLALEQSFRGGEGSAKQSPDAPNVLVATPTLEMGIDIGDLSTVMLASLPTSVASYVQRVGRAGRLSGNSLVLAVVRGRGVTLPRLNQPLSMIKGAITPPVAYLSASEILHRQFLAYVIDCLDTRAELPKLETAIDVFDNAAGKTPLVALLKAQIHAGLDPLLEEFVRTLNMQISIDNIFELRTWASGNSTDSLLALLETSQKEWMEERRSLTARRGELEKIFDKLDARNDAHDEELKEEKRKTAASLKAVKLQIRDLLGEFWIAALERYGLLPNFTLVDDSVELNVAVTSFNPQEVEFDTKNHAYSRGISAALFELAPGATFYAQGIAAKVDSIEIGEHGSAIEQWRLCPVCSHSEILQPGVSTPGSCPTCGSPAFADKGQILEVVQMRKVSSAVEKTRAAISDDREDRFSTRFNQHVSFVVPPDGHGKSWYLNDGFGIEHLPKVELRWLNLGIGNGQKRRLGGFEVTSPLFNVCRHCGHLDSEAGANSRWDHRPWCPHRYEQKEDTVSFALGRTLKTQGVLMLLPEYFGSEADSMVVTSLIAAIKLGFREVLGGDPDHLDVTSVQVPRTSGDGALDALLLHDQVPGGTGYLNQFADPTKVRELISRAWERVSRCQCQYDERLACPECLLPYTRTATLLQTSRAAAEKALRAILLNSSRPEEITDLSAVPDWTFLEKRPENTLGSQLELRFRVMLRRALKNRHAKLVDRVNGSNSYVDIEMSSGVRWRMSEQVDRGYTRPDFWFEPLNGNYPTVAVFTDGAAFHISSANYRLDGDIQKRMKLALDPDNILPWNITSLDLDRFSNPAAQGEEPAWFSPIGRQLSKANLILDPQSTALLAATPMDQLLAFLDNPAASSWKEFAHIAAAHMLGHNPQKNGDGIVGTFRNKISLRATMVNRELRARQLWLAPTTPEELEVDTWTAFLNLANLMWLAPESVDVSTNGSPHKIDIVPAPAAPLAVEVPELWAPILDGFTADEDEEAEGALQILAKEHALVPETTGDELSSIPTIATWPSVKIALLYESDPDEPLEDDLKAEGWTLLFANDLETSDIPAALRP</sequence>
<feature type="region of interest" description="Disordered" evidence="3">
    <location>
        <begin position="862"/>
        <end position="881"/>
    </location>
</feature>
<dbReference type="InterPro" id="IPR001650">
    <property type="entry name" value="Helicase_C-like"/>
</dbReference>
<organism evidence="6 7">
    <name type="scientific">Corynebacterium glutamicum (strain ATCC 13032 / DSM 20300 / JCM 1318 / BCRC 11384 / CCUG 27702 / LMG 3730 / NBRC 12168 / NCIMB 10025 / NRRL B-2784 / 534)</name>
    <dbReference type="NCBI Taxonomy" id="196627"/>
    <lineage>
        <taxon>Bacteria</taxon>
        <taxon>Bacillati</taxon>
        <taxon>Actinomycetota</taxon>
        <taxon>Actinomycetes</taxon>
        <taxon>Mycobacteriales</taxon>
        <taxon>Corynebacteriaceae</taxon>
        <taxon>Corynebacterium</taxon>
    </lineage>
</organism>
<evidence type="ECO:0000256" key="3">
    <source>
        <dbReference type="SAM" id="MobiDB-lite"/>
    </source>
</evidence>